<dbReference type="eggNOG" id="arCOG01728">
    <property type="taxonomic scope" value="Archaea"/>
</dbReference>
<dbReference type="STRING" id="999630.TUZN_1595"/>
<dbReference type="PANTHER" id="PTHR11060">
    <property type="entry name" value="PROTEIN MEMO1"/>
    <property type="match status" value="1"/>
</dbReference>
<dbReference type="PANTHER" id="PTHR11060:SF0">
    <property type="entry name" value="PROTEIN MEMO1"/>
    <property type="match status" value="1"/>
</dbReference>
<evidence type="ECO:0000256" key="1">
    <source>
        <dbReference type="ARBA" id="ARBA00006315"/>
    </source>
</evidence>
<gene>
    <name evidence="3" type="ordered locus">TUZN_1595</name>
</gene>
<dbReference type="RefSeq" id="WP_013680397.1">
    <property type="nucleotide sequence ID" value="NC_015315.1"/>
</dbReference>
<dbReference type="GeneID" id="10361115"/>
<dbReference type="EMBL" id="CP002590">
    <property type="protein sequence ID" value="AEA13062.1"/>
    <property type="molecule type" value="Genomic_DNA"/>
</dbReference>
<dbReference type="InterPro" id="IPR002737">
    <property type="entry name" value="MEMO1_fam"/>
</dbReference>
<dbReference type="NCBIfam" id="TIGR04336">
    <property type="entry name" value="AmmeMemoSam_B"/>
    <property type="match status" value="1"/>
</dbReference>
<dbReference type="AlphaFoldDB" id="F2L2L4"/>
<dbReference type="SUPFAM" id="SSF53213">
    <property type="entry name" value="LigB-like"/>
    <property type="match status" value="1"/>
</dbReference>
<comment type="similarity">
    <text evidence="1 2">Belongs to the MEMO1 family.</text>
</comment>
<name>F2L2L4_THEU7</name>
<dbReference type="KEGG" id="tuz:TUZN_1595"/>
<dbReference type="Pfam" id="PF01875">
    <property type="entry name" value="Memo"/>
    <property type="match status" value="1"/>
</dbReference>
<evidence type="ECO:0000313" key="4">
    <source>
        <dbReference type="Proteomes" id="UP000008138"/>
    </source>
</evidence>
<proteinExistence type="inferred from homology"/>
<dbReference type="Gene3D" id="3.40.830.10">
    <property type="entry name" value="LigB-like"/>
    <property type="match status" value="1"/>
</dbReference>
<dbReference type="OrthoDB" id="372162at2157"/>
<dbReference type="Proteomes" id="UP000008138">
    <property type="component" value="Chromosome"/>
</dbReference>
<evidence type="ECO:0000313" key="3">
    <source>
        <dbReference type="EMBL" id="AEA13062.1"/>
    </source>
</evidence>
<reference key="2">
    <citation type="submission" date="2011-03" db="EMBL/GenBank/DDBJ databases">
        <title>Complete genome sequence of the thermoacidophilic crenarchaeon Thermoproteus uzoniensis 768-20.</title>
        <authorList>
            <person name="Mardanov A.V."/>
            <person name="Gumerov V.M."/>
            <person name="Beletsky A.V."/>
            <person name="Prokofeva M.I."/>
            <person name="Bonch-Osmolovskaya E.A."/>
            <person name="Ravin N.V."/>
            <person name="Skryabin K.G."/>
        </authorList>
    </citation>
    <scope>NUCLEOTIDE SEQUENCE</scope>
    <source>
        <strain>768-20</strain>
    </source>
</reference>
<dbReference type="HOGENOM" id="CLU_038085_2_0_2"/>
<protein>
    <recommendedName>
        <fullName evidence="2">MEMO1 family protein TUZN_1595</fullName>
    </recommendedName>
</protein>
<evidence type="ECO:0000256" key="2">
    <source>
        <dbReference type="HAMAP-Rule" id="MF_00055"/>
    </source>
</evidence>
<keyword evidence="4" id="KW-1185">Reference proteome</keyword>
<dbReference type="HAMAP" id="MF_00055">
    <property type="entry name" value="MEMO1"/>
    <property type="match status" value="1"/>
</dbReference>
<reference evidence="3 4" key="1">
    <citation type="journal article" date="2011" name="J. Bacteriol.">
        <title>Complete genome sequence of the thermoacidophilic crenarchaeon Thermoproteus uzoniensis 768-20.</title>
        <authorList>
            <person name="Mardanov A.V."/>
            <person name="Gumerov V.M."/>
            <person name="Beletsky A.V."/>
            <person name="Prokofeva M.I."/>
            <person name="Bonch-Osmolovskaya E.A."/>
            <person name="Ravin N.V."/>
            <person name="Skryabin K.G."/>
        </authorList>
    </citation>
    <scope>NUCLEOTIDE SEQUENCE [LARGE SCALE GENOMIC DNA]</scope>
    <source>
        <strain evidence="3 4">768-20</strain>
    </source>
</reference>
<sequence length="281" mass="30660">MARIRKPAVAGYFYEADREALVERIRWSIYHDLGPKTESLSPEGAKALGAVAPHAGYIYSGPVAAWAYAALRGYGRPDTVVVIGPNHYGVGAPVAIMKSGIWETPLGALEIDEEAAEFLSSEYRSLEDDFYAFSKEHSIEVHIPFIQYFFGDVKIVPVALWRQTPSTAKELGAALAKMVANFKKRIYIIASSDLNHYEHHEVTAKKDELAISKIVAGDVEGFFDVISRYDISACGIGPIGALMKAAAALGFKAKLLKHATSGDTSGYREETVGYASVLFYS</sequence>
<dbReference type="CDD" id="cd07361">
    <property type="entry name" value="MEMO_like"/>
    <property type="match status" value="1"/>
</dbReference>
<organism evidence="3 4">
    <name type="scientific">Thermoproteus uzoniensis (strain 768-20)</name>
    <dbReference type="NCBI Taxonomy" id="999630"/>
    <lineage>
        <taxon>Archaea</taxon>
        <taxon>Thermoproteota</taxon>
        <taxon>Thermoprotei</taxon>
        <taxon>Thermoproteales</taxon>
        <taxon>Thermoproteaceae</taxon>
        <taxon>Thermoproteus</taxon>
    </lineage>
</organism>
<accession>F2L2L4</accession>